<dbReference type="PANTHER" id="PTHR42927:SF1">
    <property type="entry name" value="HELICASE SUPERFAMILY 1 AND 2 DOMAIN-CONTAINING PROTEIN"/>
    <property type="match status" value="1"/>
</dbReference>
<keyword evidence="4" id="KW-1185">Reference proteome</keyword>
<dbReference type="GO" id="GO:0009307">
    <property type="term" value="P:DNA restriction-modification system"/>
    <property type="evidence" value="ECO:0007669"/>
    <property type="project" value="UniProtKB-KW"/>
</dbReference>
<dbReference type="Pfam" id="PF22679">
    <property type="entry name" value="T1R_D3-like"/>
    <property type="match status" value="1"/>
</dbReference>
<dbReference type="InterPro" id="IPR055180">
    <property type="entry name" value="HsdR_RecA-like_helicase_dom_2"/>
</dbReference>
<dbReference type="InterPro" id="IPR027417">
    <property type="entry name" value="P-loop_NTPase"/>
</dbReference>
<evidence type="ECO:0000256" key="1">
    <source>
        <dbReference type="SAM" id="MobiDB-lite"/>
    </source>
</evidence>
<keyword evidence="3" id="KW-0378">Hydrolase</keyword>
<dbReference type="RefSeq" id="WP_176978137.1">
    <property type="nucleotide sequence ID" value="NZ_JABZEO010000022.1"/>
</dbReference>
<organism evidence="3 4">
    <name type="scientific">Allochromatium humboldtianum</name>
    <dbReference type="NCBI Taxonomy" id="504901"/>
    <lineage>
        <taxon>Bacteria</taxon>
        <taxon>Pseudomonadati</taxon>
        <taxon>Pseudomonadota</taxon>
        <taxon>Gammaproteobacteria</taxon>
        <taxon>Chromatiales</taxon>
        <taxon>Chromatiaceae</taxon>
        <taxon>Allochromatium</taxon>
    </lineage>
</organism>
<keyword evidence="3" id="KW-0540">Nuclease</keyword>
<comment type="caution">
    <text evidence="3">The sequence shown here is derived from an EMBL/GenBank/DDBJ whole genome shotgun (WGS) entry which is preliminary data.</text>
</comment>
<evidence type="ECO:0000259" key="2">
    <source>
        <dbReference type="SMART" id="SM00487"/>
    </source>
</evidence>
<dbReference type="Pfam" id="PF04313">
    <property type="entry name" value="HSDR_N"/>
    <property type="match status" value="1"/>
</dbReference>
<dbReference type="PANTHER" id="PTHR42927">
    <property type="entry name" value="HELICASE SUPERFAMILY 1 AND 2 DOMAIN-CONTAINING PROTEIN"/>
    <property type="match status" value="1"/>
</dbReference>
<dbReference type="GO" id="GO:0009035">
    <property type="term" value="F:type I site-specific deoxyribonuclease activity"/>
    <property type="evidence" value="ECO:0007669"/>
    <property type="project" value="UniProtKB-EC"/>
</dbReference>
<dbReference type="InterPro" id="IPR007409">
    <property type="entry name" value="Restrct_endonuc_type1_HsdR_N"/>
</dbReference>
<dbReference type="Proteomes" id="UP000592294">
    <property type="component" value="Unassembled WGS sequence"/>
</dbReference>
<evidence type="ECO:0000313" key="4">
    <source>
        <dbReference type="Proteomes" id="UP000592294"/>
    </source>
</evidence>
<feature type="domain" description="Helicase ATP-binding" evidence="2">
    <location>
        <begin position="280"/>
        <end position="511"/>
    </location>
</feature>
<dbReference type="Gene3D" id="3.90.1570.50">
    <property type="match status" value="1"/>
</dbReference>
<dbReference type="Pfam" id="PF18766">
    <property type="entry name" value="SWI2_SNF2"/>
    <property type="match status" value="1"/>
</dbReference>
<dbReference type="AlphaFoldDB" id="A0A850RDK9"/>
<accession>A0A850RDK9</accession>
<dbReference type="Gene3D" id="3.40.50.300">
    <property type="entry name" value="P-loop containing nucleotide triphosphate hydrolases"/>
    <property type="match status" value="2"/>
</dbReference>
<dbReference type="InterPro" id="IPR040980">
    <property type="entry name" value="SWI2_SNF2"/>
</dbReference>
<reference evidence="3 4" key="1">
    <citation type="submission" date="2020-06" db="EMBL/GenBank/DDBJ databases">
        <title>Whole-genome sequence of Allochromatium humboldtianum DSM 21881, type strain.</title>
        <authorList>
            <person name="Kyndt J.A."/>
            <person name="Meyer T.E."/>
        </authorList>
    </citation>
    <scope>NUCLEOTIDE SEQUENCE [LARGE SCALE GENOMIC DNA]</scope>
    <source>
        <strain evidence="3 4">DSM 21881</strain>
    </source>
</reference>
<dbReference type="EMBL" id="JABZEO010000022">
    <property type="protein sequence ID" value="NVZ11438.1"/>
    <property type="molecule type" value="Genomic_DNA"/>
</dbReference>
<keyword evidence="3" id="KW-0255">Endonuclease</keyword>
<gene>
    <name evidence="3" type="ORF">HW932_19485</name>
</gene>
<feature type="region of interest" description="Disordered" evidence="1">
    <location>
        <begin position="636"/>
        <end position="655"/>
    </location>
</feature>
<evidence type="ECO:0000313" key="3">
    <source>
        <dbReference type="EMBL" id="NVZ11438.1"/>
    </source>
</evidence>
<dbReference type="GO" id="GO:0003677">
    <property type="term" value="F:DNA binding"/>
    <property type="evidence" value="ECO:0007669"/>
    <property type="project" value="UniProtKB-KW"/>
</dbReference>
<proteinExistence type="predicted"/>
<sequence length="1043" mass="116247">MSLHREVNFETDICDALAAQGWFYADGDAVHYDRARALFPADVLAWVQDTQPNAWATLEKNHGPQAAEVLLGRLRDSINQRGTLDVLRHGIELLGLRHPLTLAQFKPALAMNPDLLTRYAANRLRVIRQLRYSLHNENALDLGLFLNGIPVATAELKTDFTQSVEDAVDQYRFDRHPCPKGQGNAEPLLSFPNGALVHFAVSQREVRMTTHLEGPATRFLPFNRGDHGAAGNPPCEHGGHRTAYLWEDIWARDTWLEILGRYLVAQKDSKKQIKTLIFPRFHQLDGTRKLLVTVLIEGPGGKYLIQHSAGSGKTNSIAWAAHFLADLHDEHHHKLFDSVLVVSDRTVLDSQLQDAIFDFERTAGVVATITGEGGSKSRELAEALSGGKKIVVCTIQTFPFALKAVRELAATQGKRFAVIADEAHSSQTGEAAAKLKAVLSADEWQALTDGGEISTEDLLAAQMTTRAAETGITYVAFTATPKAKTLQLFGRRPDPNRPAGPDNLPAPFHVYSMRQAIEEGFILDVLKNYTPYKLAFRLATMGREWDEQEMVRDEALKGILRWVRLHPYNISQKVQVVVEHFRENVAPLLNGRAKAMVVVGSRLEAVRWRLAIDHYIQEQGYPIGTLVAFSGEVSDPESGPDPFSETSQTMNPNLKGRGIRDAFDTDDYQILLVANKFQTGFDQPLLCGMYVDKRLAGIAAVQTLSRLNRAYPNKDTTYVVDFVNDPEDILDAFKAYYETAELSGVTDPNLIFNLRSKLDAAGFYDDFEVNRVVEVEFNPKAKHSDLTAALEPVASRLLQQYKAAQNRLKIAKAKDDTAAIKEAQDALNALRLFKKDLGTFQRVYAFLSQIFDYGNTAIEKRFIFYRRLLPLLEFGRERDAIDLSKIVLTHHTLKRQGQRSLVLQAGKTSTLTPPGESGTGTVQDKEKARLREIIAKVNDLFEGELTDDDQLVYVNHVIKGKLLESKTLIQQASNNTKEQFANSPDLSNELLNAIIDAFAAHTTMSKQALDSEKVRRGLQDILLGPAQLYEALREQTESAPAVP</sequence>
<dbReference type="GO" id="GO:0005524">
    <property type="term" value="F:ATP binding"/>
    <property type="evidence" value="ECO:0007669"/>
    <property type="project" value="UniProtKB-KW"/>
</dbReference>
<dbReference type="InterPro" id="IPR014001">
    <property type="entry name" value="Helicase_ATP-bd"/>
</dbReference>
<dbReference type="SMART" id="SM00487">
    <property type="entry name" value="DEXDc"/>
    <property type="match status" value="1"/>
</dbReference>
<dbReference type="SUPFAM" id="SSF52540">
    <property type="entry name" value="P-loop containing nucleoside triphosphate hydrolases"/>
    <property type="match status" value="1"/>
</dbReference>
<name>A0A850RDK9_9GAMM</name>
<protein>
    <submittedName>
        <fullName evidence="3">Type I restriction endonuclease subunit R</fullName>
    </submittedName>
</protein>